<geneLocation type="plasmid" evidence="1">
    <name>pUJ-84KPC</name>
</geneLocation>
<proteinExistence type="predicted"/>
<name>A0A2P1BPN7_KLEPN</name>
<keyword evidence="1" id="KW-0614">Plasmid</keyword>
<accession>A0A2P1BPN7</accession>
<dbReference type="AlphaFoldDB" id="A0A2P1BPN7"/>
<sequence>MIAHRHGFVNRKTATGDINRAVSINIFLFILLPLKENSFAEKYLLISLQVT</sequence>
<dbReference type="EMBL" id="MG700550">
    <property type="protein sequence ID" value="AVI43707.1"/>
    <property type="molecule type" value="Genomic_DNA"/>
</dbReference>
<protein>
    <submittedName>
        <fullName evidence="1">Uncharacterized protein</fullName>
    </submittedName>
</protein>
<reference evidence="1" key="1">
    <citation type="submission" date="2017-12" db="EMBL/GenBank/DDBJ databases">
        <title>Insights into the successfully spreading KPC-encoding IncII plasmids.</title>
        <authorList>
            <person name="Brandt C."/>
            <person name="Pletz M.W."/>
            <person name="Makarewicz O."/>
        </authorList>
    </citation>
    <scope>NUCLEOTIDE SEQUENCE</scope>
    <source>
        <strain evidence="1">St015788/2</strain>
        <plasmid evidence="1">pUJ-84KPC</plasmid>
    </source>
</reference>
<evidence type="ECO:0000313" key="1">
    <source>
        <dbReference type="EMBL" id="AVI43707.1"/>
    </source>
</evidence>
<organism evidence="1">
    <name type="scientific">Klebsiella pneumoniae</name>
    <dbReference type="NCBI Taxonomy" id="573"/>
    <lineage>
        <taxon>Bacteria</taxon>
        <taxon>Pseudomonadati</taxon>
        <taxon>Pseudomonadota</taxon>
        <taxon>Gammaproteobacteria</taxon>
        <taxon>Enterobacterales</taxon>
        <taxon>Enterobacteriaceae</taxon>
        <taxon>Klebsiella/Raoultella group</taxon>
        <taxon>Klebsiella</taxon>
        <taxon>Klebsiella pneumoniae complex</taxon>
    </lineage>
</organism>